<dbReference type="GO" id="GO:0005085">
    <property type="term" value="F:guanyl-nucleotide exchange factor activity"/>
    <property type="evidence" value="ECO:0007669"/>
    <property type="project" value="UniProtKB-KW"/>
</dbReference>
<dbReference type="GO" id="GO:0007186">
    <property type="term" value="P:G protein-coupled receptor signaling pathway"/>
    <property type="evidence" value="ECO:0007669"/>
    <property type="project" value="TreeGrafter"/>
</dbReference>
<evidence type="ECO:0008006" key="6">
    <source>
        <dbReference type="Google" id="ProtNLM"/>
    </source>
</evidence>
<evidence type="ECO:0000313" key="4">
    <source>
        <dbReference type="EMBL" id="CBJ30815.1"/>
    </source>
</evidence>
<dbReference type="Gene3D" id="1.25.10.10">
    <property type="entry name" value="Leucine-rich Repeat Variant"/>
    <property type="match status" value="1"/>
</dbReference>
<dbReference type="SUPFAM" id="SSF48371">
    <property type="entry name" value="ARM repeat"/>
    <property type="match status" value="1"/>
</dbReference>
<accession>D7FRM4</accession>
<keyword evidence="3" id="KW-0143">Chaperone</keyword>
<name>D7FRM4_ECTSI</name>
<dbReference type="Pfam" id="PF10165">
    <property type="entry name" value="Ric8"/>
    <property type="match status" value="1"/>
</dbReference>
<evidence type="ECO:0000256" key="3">
    <source>
        <dbReference type="ARBA" id="ARBA00023186"/>
    </source>
</evidence>
<dbReference type="AlphaFoldDB" id="D7FRM4"/>
<dbReference type="EMBL" id="FN649751">
    <property type="protein sequence ID" value="CBJ30815.1"/>
    <property type="molecule type" value="Genomic_DNA"/>
</dbReference>
<dbReference type="Proteomes" id="UP000002630">
    <property type="component" value="Linkage Group LG26"/>
</dbReference>
<dbReference type="OrthoDB" id="5585685at2759"/>
<keyword evidence="2" id="KW-0344">Guanine-nucleotide releasing factor</keyword>
<dbReference type="InterPro" id="IPR016024">
    <property type="entry name" value="ARM-type_fold"/>
</dbReference>
<evidence type="ECO:0000256" key="2">
    <source>
        <dbReference type="ARBA" id="ARBA00022658"/>
    </source>
</evidence>
<sequence length="458" mass="50435">MEEFLAAAKGGVTSISGDQWVAILRRFSTAHEATWAVSPVCGLDNKRILVRVVVELLHHTVGLNGRHRSRTLGPGVEAEALLAARILLREREGAERLMDQEALETYTKAAQEDGDAACGFRVSLMALKCLNNAVWDQPKGQISFVQLGGLDMLVGLLQASRPASVLYFACRIFNVVGSSNPTAFNELKKKQDLLLLLLSVLAGCVRCTHPPFPGGEDRVKLMVQALQGLFLLGVRFTQEEKKKALEGDTMKRLGYVLVDILHLDHAEIDVFMAKLQVLNLLLDMPGGFAEVLLEHGCLPRVVQLVELQLVRQEFQDGGVDAAAELTPGLLVLNKMVLASEESKMAVKRAIFPPEADEVWKQRLEREKRELASLTGDNYKRAEKISKDKRVHPVDAPKGTLRARFLKQMTATESSSKTAVSDLLFNLCVDEEEFTTRCGFGNAVNTLRLRGMISVPGIG</sequence>
<dbReference type="EMBL" id="FN648394">
    <property type="protein sequence ID" value="CBJ30815.1"/>
    <property type="molecule type" value="Genomic_DNA"/>
</dbReference>
<dbReference type="PANTHER" id="PTHR12425">
    <property type="entry name" value="SYNEMBRYN"/>
    <property type="match status" value="1"/>
</dbReference>
<dbReference type="InterPro" id="IPR011989">
    <property type="entry name" value="ARM-like"/>
</dbReference>
<gene>
    <name evidence="4" type="ORF">Esi_0216_0036</name>
</gene>
<dbReference type="GO" id="GO:0001965">
    <property type="term" value="F:G-protein alpha-subunit binding"/>
    <property type="evidence" value="ECO:0007669"/>
    <property type="project" value="TreeGrafter"/>
</dbReference>
<evidence type="ECO:0000256" key="1">
    <source>
        <dbReference type="ARBA" id="ARBA00009049"/>
    </source>
</evidence>
<comment type="similarity">
    <text evidence="1">Belongs to the synembryn family.</text>
</comment>
<proteinExistence type="inferred from homology"/>
<evidence type="ECO:0000313" key="5">
    <source>
        <dbReference type="Proteomes" id="UP000002630"/>
    </source>
</evidence>
<reference evidence="4 5" key="1">
    <citation type="journal article" date="2010" name="Nature">
        <title>The Ectocarpus genome and the independent evolution of multicellularity in brown algae.</title>
        <authorList>
            <person name="Cock J.M."/>
            <person name="Sterck L."/>
            <person name="Rouze P."/>
            <person name="Scornet D."/>
            <person name="Allen A.E."/>
            <person name="Amoutzias G."/>
            <person name="Anthouard V."/>
            <person name="Artiguenave F."/>
            <person name="Aury J.M."/>
            <person name="Badger J.H."/>
            <person name="Beszteri B."/>
            <person name="Billiau K."/>
            <person name="Bonnet E."/>
            <person name="Bothwell J.H."/>
            <person name="Bowler C."/>
            <person name="Boyen C."/>
            <person name="Brownlee C."/>
            <person name="Carrano C.J."/>
            <person name="Charrier B."/>
            <person name="Cho G.Y."/>
            <person name="Coelho S.M."/>
            <person name="Collen J."/>
            <person name="Corre E."/>
            <person name="Da Silva C."/>
            <person name="Delage L."/>
            <person name="Delaroque N."/>
            <person name="Dittami S.M."/>
            <person name="Doulbeau S."/>
            <person name="Elias M."/>
            <person name="Farnham G."/>
            <person name="Gachon C.M."/>
            <person name="Gschloessl B."/>
            <person name="Heesch S."/>
            <person name="Jabbari K."/>
            <person name="Jubin C."/>
            <person name="Kawai H."/>
            <person name="Kimura K."/>
            <person name="Kloareg B."/>
            <person name="Kupper F.C."/>
            <person name="Lang D."/>
            <person name="Le Bail A."/>
            <person name="Leblanc C."/>
            <person name="Lerouge P."/>
            <person name="Lohr M."/>
            <person name="Lopez P.J."/>
            <person name="Martens C."/>
            <person name="Maumus F."/>
            <person name="Michel G."/>
            <person name="Miranda-Saavedra D."/>
            <person name="Morales J."/>
            <person name="Moreau H."/>
            <person name="Motomura T."/>
            <person name="Nagasato C."/>
            <person name="Napoli C.A."/>
            <person name="Nelson D.R."/>
            <person name="Nyvall-Collen P."/>
            <person name="Peters A.F."/>
            <person name="Pommier C."/>
            <person name="Potin P."/>
            <person name="Poulain J."/>
            <person name="Quesneville H."/>
            <person name="Read B."/>
            <person name="Rensing S.A."/>
            <person name="Ritter A."/>
            <person name="Rousvoal S."/>
            <person name="Samanta M."/>
            <person name="Samson G."/>
            <person name="Schroeder D.C."/>
            <person name="Segurens B."/>
            <person name="Strittmatter M."/>
            <person name="Tonon T."/>
            <person name="Tregear J.W."/>
            <person name="Valentin K."/>
            <person name="von Dassow P."/>
            <person name="Yamagishi T."/>
            <person name="Van de Peer Y."/>
            <person name="Wincker P."/>
        </authorList>
    </citation>
    <scope>NUCLEOTIDE SEQUENCE [LARGE SCALE GENOMIC DNA]</scope>
    <source>
        <strain evidence="5">Ec32 / CCAP1310/4</strain>
    </source>
</reference>
<dbReference type="PANTHER" id="PTHR12425:SF5">
    <property type="entry name" value="SYNEMBRYN"/>
    <property type="match status" value="1"/>
</dbReference>
<dbReference type="InParanoid" id="D7FRM4"/>
<keyword evidence="5" id="KW-1185">Reference proteome</keyword>
<protein>
    <recommendedName>
        <fullName evidence="6">Ataxin-10 domain-containing protein</fullName>
    </recommendedName>
</protein>
<dbReference type="GO" id="GO:0005737">
    <property type="term" value="C:cytoplasm"/>
    <property type="evidence" value="ECO:0007669"/>
    <property type="project" value="TreeGrafter"/>
</dbReference>
<organism evidence="4 5">
    <name type="scientific">Ectocarpus siliculosus</name>
    <name type="common">Brown alga</name>
    <name type="synonym">Conferva siliculosa</name>
    <dbReference type="NCBI Taxonomy" id="2880"/>
    <lineage>
        <taxon>Eukaryota</taxon>
        <taxon>Sar</taxon>
        <taxon>Stramenopiles</taxon>
        <taxon>Ochrophyta</taxon>
        <taxon>PX clade</taxon>
        <taxon>Phaeophyceae</taxon>
        <taxon>Ectocarpales</taxon>
        <taxon>Ectocarpaceae</taxon>
        <taxon>Ectocarpus</taxon>
    </lineage>
</organism>
<dbReference type="InterPro" id="IPR019318">
    <property type="entry name" value="Gua_nucleotide_exch_fac_Ric8"/>
</dbReference>